<name>A8ZS50_DESOH</name>
<accession>A8ZS50</accession>
<evidence type="ECO:0000313" key="2">
    <source>
        <dbReference type="Proteomes" id="UP000008561"/>
    </source>
</evidence>
<gene>
    <name evidence="1" type="ordered locus">Dole_0258</name>
</gene>
<evidence type="ECO:0000313" key="1">
    <source>
        <dbReference type="EMBL" id="ABW66068.1"/>
    </source>
</evidence>
<keyword evidence="2" id="KW-1185">Reference proteome</keyword>
<organism evidence="1 2">
    <name type="scientific">Desulfosudis oleivorans (strain DSM 6200 / JCM 39069 / Hxd3)</name>
    <name type="common">Desulfococcus oleovorans</name>
    <dbReference type="NCBI Taxonomy" id="96561"/>
    <lineage>
        <taxon>Bacteria</taxon>
        <taxon>Pseudomonadati</taxon>
        <taxon>Thermodesulfobacteriota</taxon>
        <taxon>Desulfobacteria</taxon>
        <taxon>Desulfobacterales</taxon>
        <taxon>Desulfosudaceae</taxon>
        <taxon>Desulfosudis</taxon>
    </lineage>
</organism>
<reference evidence="1 2" key="1">
    <citation type="submission" date="2007-10" db="EMBL/GenBank/DDBJ databases">
        <title>Complete sequence of Desulfococcus oleovorans Hxd3.</title>
        <authorList>
            <consortium name="US DOE Joint Genome Institute"/>
            <person name="Copeland A."/>
            <person name="Lucas S."/>
            <person name="Lapidus A."/>
            <person name="Barry K."/>
            <person name="Glavina del Rio T."/>
            <person name="Dalin E."/>
            <person name="Tice H."/>
            <person name="Pitluck S."/>
            <person name="Kiss H."/>
            <person name="Brettin T."/>
            <person name="Bruce D."/>
            <person name="Detter J.C."/>
            <person name="Han C."/>
            <person name="Schmutz J."/>
            <person name="Larimer F."/>
            <person name="Land M."/>
            <person name="Hauser L."/>
            <person name="Kyrpides N."/>
            <person name="Kim E."/>
            <person name="Wawrik B."/>
            <person name="Richardson P."/>
        </authorList>
    </citation>
    <scope>NUCLEOTIDE SEQUENCE [LARGE SCALE GENOMIC DNA]</scope>
    <source>
        <strain evidence="2">DSM 6200 / JCM 39069 / Hxd3</strain>
    </source>
</reference>
<dbReference type="HOGENOM" id="CLU_1303286_0_0_7"/>
<proteinExistence type="predicted"/>
<dbReference type="EMBL" id="CP000859">
    <property type="protein sequence ID" value="ABW66068.1"/>
    <property type="molecule type" value="Genomic_DNA"/>
</dbReference>
<dbReference type="AlphaFoldDB" id="A8ZS50"/>
<dbReference type="RefSeq" id="WP_012173687.1">
    <property type="nucleotide sequence ID" value="NC_009943.1"/>
</dbReference>
<dbReference type="KEGG" id="dol:Dole_0258"/>
<sequence length="211" mass="23734">MTDTIMEYKIQADPEQLQPWPALKKKLSTSAPEIPGGGFRQSRRVQGMIDCHSLARGYSQLFIYIQKGLGAYAVEISKMIKTIYSIKDSDIRLRLYLAAFGDPELTVHPRPYTTYGYKTATRTIVENLAGEGIKTPCLLDTLDMNPYLKAGQYRRADRGLIIIFASALEDVRFSETAMEKLSRQKNSYIVAVSGEEVKGALLRQPNFEQEG</sequence>
<dbReference type="Proteomes" id="UP000008561">
    <property type="component" value="Chromosome"/>
</dbReference>
<dbReference type="STRING" id="96561.Dole_0258"/>
<protein>
    <submittedName>
        <fullName evidence="1">Uncharacterized protein</fullName>
    </submittedName>
</protein>